<dbReference type="RefSeq" id="WP_134210093.1">
    <property type="nucleotide sequence ID" value="NZ_CP038015.1"/>
</dbReference>
<dbReference type="EMBL" id="CP038015">
    <property type="protein sequence ID" value="QBP41474.1"/>
    <property type="molecule type" value="Genomic_DNA"/>
</dbReference>
<comment type="similarity">
    <text evidence="1">Belongs to the DprA/Smf family.</text>
</comment>
<dbReference type="Proteomes" id="UP000294292">
    <property type="component" value="Chromosome"/>
</dbReference>
<dbReference type="NCBIfam" id="TIGR00732">
    <property type="entry name" value="dprA"/>
    <property type="match status" value="1"/>
</dbReference>
<evidence type="ECO:0000259" key="2">
    <source>
        <dbReference type="Pfam" id="PF02481"/>
    </source>
</evidence>
<gene>
    <name evidence="3" type="primary">dprA</name>
    <name evidence="3" type="ORF">E2636_10145</name>
</gene>
<feature type="domain" description="Smf/DprA SLOG" evidence="2">
    <location>
        <begin position="85"/>
        <end position="291"/>
    </location>
</feature>
<evidence type="ECO:0000313" key="3">
    <source>
        <dbReference type="EMBL" id="QBP41474.1"/>
    </source>
</evidence>
<organism evidence="3 4">
    <name type="scientific">Paenisporosarcina antarctica</name>
    <dbReference type="NCBI Taxonomy" id="417367"/>
    <lineage>
        <taxon>Bacteria</taxon>
        <taxon>Bacillati</taxon>
        <taxon>Bacillota</taxon>
        <taxon>Bacilli</taxon>
        <taxon>Bacillales</taxon>
        <taxon>Caryophanaceae</taxon>
        <taxon>Paenisporosarcina</taxon>
    </lineage>
</organism>
<dbReference type="InterPro" id="IPR057666">
    <property type="entry name" value="DrpA_SLOG"/>
</dbReference>
<dbReference type="PANTHER" id="PTHR43022">
    <property type="entry name" value="PROTEIN SMF"/>
    <property type="match status" value="1"/>
</dbReference>
<sequence>MDNQSFHHRLLALHYVMPIPLNRLKPLLQVDPDLEKCERMNIHQLSQLLKLTYDRAQKFKVAYVKALGTPLIQAYKTNNITPLPFNHPNYPKQLSTLYDPPTILYAKGCLDYLLMNYFVAVIGARDATDYSKDAMAYILPPLVKHDMVIVSGLAKGADAMAHQLTHELGGKTIGVLGHGHFHRYPKENLLLYNIMEKHHLTLSEYPPYVTSQKWHFPMRNRIISGLSQAVVVTEAKEKSGTVITLQHALDNGKDVYCVPGPITSMLSLGPNQSLLEGAKPVWNGFQIVEELQSRLFQK</sequence>
<dbReference type="GO" id="GO:0009294">
    <property type="term" value="P:DNA-mediated transformation"/>
    <property type="evidence" value="ECO:0007669"/>
    <property type="project" value="InterPro"/>
</dbReference>
<accession>A0A4P6ZYW4</accession>
<dbReference type="KEGG" id="panc:E2636_10145"/>
<evidence type="ECO:0000256" key="1">
    <source>
        <dbReference type="ARBA" id="ARBA00006525"/>
    </source>
</evidence>
<proteinExistence type="inferred from homology"/>
<evidence type="ECO:0000313" key="4">
    <source>
        <dbReference type="Proteomes" id="UP000294292"/>
    </source>
</evidence>
<keyword evidence="4" id="KW-1185">Reference proteome</keyword>
<dbReference type="Pfam" id="PF02481">
    <property type="entry name" value="DNA_processg_A"/>
    <property type="match status" value="1"/>
</dbReference>
<reference evidence="3 4" key="1">
    <citation type="submission" date="2019-03" db="EMBL/GenBank/DDBJ databases">
        <title>Complete genome sequence of Paenisporosarcina antarctica CGMCC 1.6503T.</title>
        <authorList>
            <person name="Rong J.-C."/>
            <person name="Chi N.-Y."/>
            <person name="Zhang Q.-F."/>
        </authorList>
    </citation>
    <scope>NUCLEOTIDE SEQUENCE [LARGE SCALE GENOMIC DNA]</scope>
    <source>
        <strain evidence="3 4">CGMCC 1.6503</strain>
    </source>
</reference>
<dbReference type="OrthoDB" id="9785707at2"/>
<dbReference type="AlphaFoldDB" id="A0A4P6ZYW4"/>
<dbReference type="Gene3D" id="3.40.50.450">
    <property type="match status" value="1"/>
</dbReference>
<protein>
    <submittedName>
        <fullName evidence="3">DNA-protecting protein DprA</fullName>
    </submittedName>
</protein>
<dbReference type="InterPro" id="IPR003488">
    <property type="entry name" value="DprA"/>
</dbReference>
<dbReference type="PANTHER" id="PTHR43022:SF1">
    <property type="entry name" value="PROTEIN SMF"/>
    <property type="match status" value="1"/>
</dbReference>
<name>A0A4P6ZYW4_9BACL</name>
<dbReference type="SUPFAM" id="SSF102405">
    <property type="entry name" value="MCP/YpsA-like"/>
    <property type="match status" value="1"/>
</dbReference>